<evidence type="ECO:0000256" key="2">
    <source>
        <dbReference type="ARBA" id="ARBA00023125"/>
    </source>
</evidence>
<dbReference type="GO" id="GO:0003700">
    <property type="term" value="F:DNA-binding transcription factor activity"/>
    <property type="evidence" value="ECO:0007669"/>
    <property type="project" value="TreeGrafter"/>
</dbReference>
<sequence length="254" mass="26747">MQLVTEKSAAGNGLRERKKRATRAALVEAALRLAAEHGAENVTVETVSEAAGVSPRTFFNYFDTRDDVFVMIDAESSARVRRAVREAPAALTPLEALRDALAAELAGIEEQHDLWALRAEVLHRSPHLLARSLGAHMADELELADALARRMGHSGPAGPEEPSGAAGTAGARGAGHARPPGREAAPGPCRTPEDAGPGAGLHPRLLAAVGGTAVRVAVEHWCARRDRTAFSDVFRRTFDLIGAGLTEPRGAAAD</sequence>
<dbReference type="Gene3D" id="1.10.10.60">
    <property type="entry name" value="Homeodomain-like"/>
    <property type="match status" value="1"/>
</dbReference>
<feature type="domain" description="HTH tetR-type" evidence="6">
    <location>
        <begin position="20"/>
        <end position="80"/>
    </location>
</feature>
<dbReference type="PANTHER" id="PTHR30055">
    <property type="entry name" value="HTH-TYPE TRANSCRIPTIONAL REGULATOR RUTR"/>
    <property type="match status" value="1"/>
</dbReference>
<accession>A0A7H0I4L6</accession>
<reference evidence="7 8" key="1">
    <citation type="submission" date="2020-08" db="EMBL/GenBank/DDBJ databases">
        <title>A novel species.</title>
        <authorList>
            <person name="Gao J."/>
        </authorList>
    </citation>
    <scope>NUCLEOTIDE SEQUENCE [LARGE SCALE GENOMIC DNA]</scope>
    <source>
        <strain evidence="7 8">CRPJ-33</strain>
    </source>
</reference>
<evidence type="ECO:0000256" key="3">
    <source>
        <dbReference type="ARBA" id="ARBA00023163"/>
    </source>
</evidence>
<evidence type="ECO:0000313" key="7">
    <source>
        <dbReference type="EMBL" id="QNP67732.1"/>
    </source>
</evidence>
<dbReference type="InterPro" id="IPR050109">
    <property type="entry name" value="HTH-type_TetR-like_transc_reg"/>
</dbReference>
<dbReference type="PROSITE" id="PS50977">
    <property type="entry name" value="HTH_TETR_2"/>
    <property type="match status" value="1"/>
</dbReference>
<keyword evidence="8" id="KW-1185">Reference proteome</keyword>
<evidence type="ECO:0000256" key="5">
    <source>
        <dbReference type="SAM" id="MobiDB-lite"/>
    </source>
</evidence>
<protein>
    <submittedName>
        <fullName evidence="7">TetR family transcriptional regulator</fullName>
    </submittedName>
</protein>
<evidence type="ECO:0000256" key="4">
    <source>
        <dbReference type="PROSITE-ProRule" id="PRU00335"/>
    </source>
</evidence>
<dbReference type="Gene3D" id="1.10.357.10">
    <property type="entry name" value="Tetracycline Repressor, domain 2"/>
    <property type="match status" value="2"/>
</dbReference>
<keyword evidence="3" id="KW-0804">Transcription</keyword>
<dbReference type="Pfam" id="PF00440">
    <property type="entry name" value="TetR_N"/>
    <property type="match status" value="1"/>
</dbReference>
<name>A0A7H0I4L6_9ACTN</name>
<dbReference type="PRINTS" id="PR00455">
    <property type="entry name" value="HTHTETR"/>
</dbReference>
<dbReference type="KEGG" id="sgj:IAG43_32120"/>
<evidence type="ECO:0000256" key="1">
    <source>
        <dbReference type="ARBA" id="ARBA00023015"/>
    </source>
</evidence>
<dbReference type="SUPFAM" id="SSF46689">
    <property type="entry name" value="Homeodomain-like"/>
    <property type="match status" value="1"/>
</dbReference>
<proteinExistence type="predicted"/>
<feature type="DNA-binding region" description="H-T-H motif" evidence="4">
    <location>
        <begin position="43"/>
        <end position="62"/>
    </location>
</feature>
<keyword evidence="2 4" id="KW-0238">DNA-binding</keyword>
<feature type="region of interest" description="Disordered" evidence="5">
    <location>
        <begin position="151"/>
        <end position="201"/>
    </location>
</feature>
<dbReference type="InterPro" id="IPR009057">
    <property type="entry name" value="Homeodomain-like_sf"/>
</dbReference>
<dbReference type="Proteomes" id="UP000516230">
    <property type="component" value="Chromosome"/>
</dbReference>
<dbReference type="PANTHER" id="PTHR30055:SF238">
    <property type="entry name" value="MYCOFACTOCIN BIOSYNTHESIS TRANSCRIPTIONAL REGULATOR MFTR-RELATED"/>
    <property type="match status" value="1"/>
</dbReference>
<evidence type="ECO:0000259" key="6">
    <source>
        <dbReference type="PROSITE" id="PS50977"/>
    </source>
</evidence>
<evidence type="ECO:0000313" key="8">
    <source>
        <dbReference type="Proteomes" id="UP000516230"/>
    </source>
</evidence>
<keyword evidence="1" id="KW-0805">Transcription regulation</keyword>
<dbReference type="AlphaFoldDB" id="A0A7H0I4L6"/>
<dbReference type="InterPro" id="IPR001647">
    <property type="entry name" value="HTH_TetR"/>
</dbReference>
<gene>
    <name evidence="7" type="ORF">IAG43_32120</name>
</gene>
<dbReference type="RefSeq" id="WP_187744775.1">
    <property type="nucleotide sequence ID" value="NZ_CP060825.1"/>
</dbReference>
<feature type="compositionally biased region" description="Low complexity" evidence="5">
    <location>
        <begin position="164"/>
        <end position="190"/>
    </location>
</feature>
<dbReference type="EMBL" id="CP060825">
    <property type="protein sequence ID" value="QNP67732.1"/>
    <property type="molecule type" value="Genomic_DNA"/>
</dbReference>
<dbReference type="GO" id="GO:0000976">
    <property type="term" value="F:transcription cis-regulatory region binding"/>
    <property type="evidence" value="ECO:0007669"/>
    <property type="project" value="TreeGrafter"/>
</dbReference>
<organism evidence="7 8">
    <name type="scientific">Streptomyces genisteinicus</name>
    <dbReference type="NCBI Taxonomy" id="2768068"/>
    <lineage>
        <taxon>Bacteria</taxon>
        <taxon>Bacillati</taxon>
        <taxon>Actinomycetota</taxon>
        <taxon>Actinomycetes</taxon>
        <taxon>Kitasatosporales</taxon>
        <taxon>Streptomycetaceae</taxon>
        <taxon>Streptomyces</taxon>
    </lineage>
</organism>